<dbReference type="AlphaFoldDB" id="A0A9X3AG43"/>
<reference evidence="2" key="1">
    <citation type="submission" date="2022-08" db="EMBL/GenBank/DDBJ databases">
        <authorList>
            <person name="Tistechok S."/>
            <person name="Samborskyy M."/>
            <person name="Roman I."/>
        </authorList>
    </citation>
    <scope>NUCLEOTIDE SEQUENCE</scope>
    <source>
        <strain evidence="2">DSM 103496</strain>
    </source>
</reference>
<protein>
    <submittedName>
        <fullName evidence="2">Uncharacterized protein</fullName>
    </submittedName>
</protein>
<name>A0A9X3AG43_9PSEU</name>
<organism evidence="2 3">
    <name type="scientific">Umezawaea endophytica</name>
    <dbReference type="NCBI Taxonomy" id="1654476"/>
    <lineage>
        <taxon>Bacteria</taxon>
        <taxon>Bacillati</taxon>
        <taxon>Actinomycetota</taxon>
        <taxon>Actinomycetes</taxon>
        <taxon>Pseudonocardiales</taxon>
        <taxon>Pseudonocardiaceae</taxon>
        <taxon>Umezawaea</taxon>
    </lineage>
</organism>
<gene>
    <name evidence="2" type="ORF">NZH93_22350</name>
</gene>
<feature type="region of interest" description="Disordered" evidence="1">
    <location>
        <begin position="1"/>
        <end position="23"/>
    </location>
</feature>
<evidence type="ECO:0000313" key="2">
    <source>
        <dbReference type="EMBL" id="MCS7479612.1"/>
    </source>
</evidence>
<evidence type="ECO:0000313" key="3">
    <source>
        <dbReference type="Proteomes" id="UP001141259"/>
    </source>
</evidence>
<evidence type="ECO:0000256" key="1">
    <source>
        <dbReference type="SAM" id="MobiDB-lite"/>
    </source>
</evidence>
<sequence length="247" mass="26847">MNWLRRTTTPGKPTTNPHTGVSTFDTLLPSTLPGLHFHTRLTTSWALGEAPDPPPPAPPPDVRARSHITRMAATVTRQHYVTNGPSARDDILLTLSLPTELPGTPTATARVRDATVTVTPEDLAQAKDHLAAQRHEHLRSYRTRQRTEVVRTLLADTGLAHAWWLTRSTGESTALPIDAIDTIVRKIQGTAVLPDADPTTHDPVAQTTALLLSTLSPTERLALISQLPGLLELLGHHDHADHPTPHG</sequence>
<keyword evidence="3" id="KW-1185">Reference proteome</keyword>
<dbReference type="EMBL" id="JANYMP010000010">
    <property type="protein sequence ID" value="MCS7479612.1"/>
    <property type="molecule type" value="Genomic_DNA"/>
</dbReference>
<dbReference type="RefSeq" id="WP_259625106.1">
    <property type="nucleotide sequence ID" value="NZ_JANYMP010000010.1"/>
</dbReference>
<comment type="caution">
    <text evidence="2">The sequence shown here is derived from an EMBL/GenBank/DDBJ whole genome shotgun (WGS) entry which is preliminary data.</text>
</comment>
<accession>A0A9X3AG43</accession>
<dbReference type="Proteomes" id="UP001141259">
    <property type="component" value="Unassembled WGS sequence"/>
</dbReference>
<proteinExistence type="predicted"/>